<dbReference type="Gene3D" id="2.40.10.270">
    <property type="entry name" value="Bacteriophage SPP1 head-tail adaptor protein"/>
    <property type="match status" value="1"/>
</dbReference>
<name>A0ABS9ICX0_9PSED</name>
<proteinExistence type="predicted"/>
<feature type="region of interest" description="Disordered" evidence="1">
    <location>
        <begin position="1"/>
        <end position="31"/>
    </location>
</feature>
<dbReference type="InterPro" id="IPR008767">
    <property type="entry name" value="Phage_SPP1_head-tail_adaptor"/>
</dbReference>
<reference evidence="2" key="1">
    <citation type="submission" date="2022-01" db="EMBL/GenBank/DDBJ databases">
        <title>Pseudomonas sp. nov. isolated from Antarctic regolith.</title>
        <authorList>
            <person name="Novakova D."/>
            <person name="Sedlar K."/>
        </authorList>
    </citation>
    <scope>NUCLEOTIDE SEQUENCE</scope>
    <source>
        <strain evidence="2">P2647</strain>
    </source>
</reference>
<dbReference type="RefSeq" id="WP_237254577.1">
    <property type="nucleotide sequence ID" value="NZ_JAKJXH010000036.1"/>
</dbReference>
<gene>
    <name evidence="2" type="ORF">L4G47_24020</name>
</gene>
<evidence type="ECO:0000313" key="2">
    <source>
        <dbReference type="EMBL" id="MCF7545267.1"/>
    </source>
</evidence>
<evidence type="ECO:0000256" key="1">
    <source>
        <dbReference type="SAM" id="MobiDB-lite"/>
    </source>
</evidence>
<accession>A0ABS9ICX0</accession>
<organism evidence="2 3">
    <name type="scientific">Pseudomonas petrae</name>
    <dbReference type="NCBI Taxonomy" id="2912190"/>
    <lineage>
        <taxon>Bacteria</taxon>
        <taxon>Pseudomonadati</taxon>
        <taxon>Pseudomonadota</taxon>
        <taxon>Gammaproteobacteria</taxon>
        <taxon>Pseudomonadales</taxon>
        <taxon>Pseudomonadaceae</taxon>
        <taxon>Pseudomonas</taxon>
    </lineage>
</organism>
<keyword evidence="3" id="KW-1185">Reference proteome</keyword>
<sequence>MSIKEPGAGELNRRITLRRRDDSPAPDGGLSSIFSDERKRWARIEPVGTAIYSGSVQADNKITHRITLRYLGVVPTDFEVLHVGVVYRVKRATDLNGRHRFTVLEVEELGLLQAGGGLYG</sequence>
<evidence type="ECO:0000313" key="3">
    <source>
        <dbReference type="Proteomes" id="UP001162905"/>
    </source>
</evidence>
<dbReference type="EMBL" id="JAKJXH010000036">
    <property type="protein sequence ID" value="MCF7545267.1"/>
    <property type="molecule type" value="Genomic_DNA"/>
</dbReference>
<dbReference type="NCBIfam" id="TIGR01563">
    <property type="entry name" value="gp16_SPP1"/>
    <property type="match status" value="1"/>
</dbReference>
<dbReference type="Proteomes" id="UP001162905">
    <property type="component" value="Unassembled WGS sequence"/>
</dbReference>
<protein>
    <submittedName>
        <fullName evidence="2">Phage head closure protein</fullName>
    </submittedName>
</protein>
<dbReference type="Pfam" id="PF05521">
    <property type="entry name" value="Phage_HCP"/>
    <property type="match status" value="1"/>
</dbReference>
<comment type="caution">
    <text evidence="2">The sequence shown here is derived from an EMBL/GenBank/DDBJ whole genome shotgun (WGS) entry which is preliminary data.</text>
</comment>
<dbReference type="InterPro" id="IPR038666">
    <property type="entry name" value="SSP1_head-tail_sf"/>
</dbReference>